<protein>
    <recommendedName>
        <fullName evidence="9">4,4'-diaponeurosporenoate glycosyltransferase</fullName>
    </recommendedName>
</protein>
<evidence type="ECO:0000256" key="6">
    <source>
        <dbReference type="ARBA" id="ARBA00037281"/>
    </source>
</evidence>
<keyword evidence="12" id="KW-1185">Reference proteome</keyword>
<comment type="caution">
    <text evidence="11">The sequence shown here is derived from an EMBL/GenBank/DDBJ whole genome shotgun (WGS) entry which is preliminary data.</text>
</comment>
<keyword evidence="2" id="KW-1003">Cell membrane</keyword>
<keyword evidence="4" id="KW-0808">Transferase</keyword>
<comment type="pathway">
    <text evidence="7">Carotenoid biosynthesis; staphyloxanthin biosynthesis; staphyloxanthin from farnesyl diphosphate: step 4/5.</text>
</comment>
<reference evidence="11 12" key="1">
    <citation type="journal article" date="2023" name="Int. J. Syst. Evol. Microbiol.">
        <title>Arthrobacter mangrovi sp. nov., an actinobacterium isolated from the rhizosphere of a mangrove.</title>
        <authorList>
            <person name="Hamada M."/>
            <person name="Saitou S."/>
            <person name="Enomoto N."/>
            <person name="Nanri K."/>
            <person name="Hidaka K."/>
            <person name="Miura T."/>
            <person name="Tamura T."/>
        </authorList>
    </citation>
    <scope>NUCLEOTIDE SEQUENCE [LARGE SCALE GENOMIC DNA]</scope>
    <source>
        <strain evidence="11 12">NBRC 112813</strain>
    </source>
</reference>
<evidence type="ECO:0000259" key="10">
    <source>
        <dbReference type="Pfam" id="PF00535"/>
    </source>
</evidence>
<evidence type="ECO:0000256" key="7">
    <source>
        <dbReference type="ARBA" id="ARBA00037904"/>
    </source>
</evidence>
<comment type="similarity">
    <text evidence="8">Belongs to the glycosyltransferase 2 family. CrtQ subfamily.</text>
</comment>
<accession>A0ABQ5MUM7</accession>
<feature type="domain" description="Glycosyltransferase 2-like" evidence="10">
    <location>
        <begin position="2"/>
        <end position="74"/>
    </location>
</feature>
<dbReference type="InterPro" id="IPR001173">
    <property type="entry name" value="Glyco_trans_2-like"/>
</dbReference>
<dbReference type="CDD" id="cd00761">
    <property type="entry name" value="Glyco_tranf_GTA_type"/>
    <property type="match status" value="1"/>
</dbReference>
<comment type="subcellular location">
    <subcellularLocation>
        <location evidence="1">Cell membrane</location>
    </subcellularLocation>
</comment>
<organism evidence="11 12">
    <name type="scientific">Arthrobacter mangrovi</name>
    <dbReference type="NCBI Taxonomy" id="2966350"/>
    <lineage>
        <taxon>Bacteria</taxon>
        <taxon>Bacillati</taxon>
        <taxon>Actinomycetota</taxon>
        <taxon>Actinomycetes</taxon>
        <taxon>Micrococcales</taxon>
        <taxon>Micrococcaceae</taxon>
        <taxon>Arthrobacter</taxon>
    </lineage>
</organism>
<sequence>MVDNGCTDNSAEVARRFGARVVAEPAPGIPAAASRGYDAAAGDIIARCDADSVLPPDWILRIAAAFSRDPGLAAVTGNGRFHSLPRPAAVVLSALYLGSYYLAAGSALGHAPLFGSNMALRRSCWLQVREQVHRSDAELHDDLCLSFHLGPLRRIRLDPRLAAGMSPRAIASRASLVLRFRRAFHTLSVHWPEQAPARRWQARLAAGRTLPANRRRQSA</sequence>
<evidence type="ECO:0000313" key="11">
    <source>
        <dbReference type="EMBL" id="GLB67684.1"/>
    </source>
</evidence>
<evidence type="ECO:0000256" key="9">
    <source>
        <dbReference type="ARBA" id="ARBA00040345"/>
    </source>
</evidence>
<evidence type="ECO:0000256" key="1">
    <source>
        <dbReference type="ARBA" id="ARBA00004236"/>
    </source>
</evidence>
<dbReference type="GO" id="GO:0016787">
    <property type="term" value="F:hydrolase activity"/>
    <property type="evidence" value="ECO:0007669"/>
    <property type="project" value="UniProtKB-KW"/>
</dbReference>
<gene>
    <name evidence="11" type="ORF">AHIS1636_21240</name>
</gene>
<dbReference type="Gene3D" id="3.90.550.10">
    <property type="entry name" value="Spore Coat Polysaccharide Biosynthesis Protein SpsA, Chain A"/>
    <property type="match status" value="1"/>
</dbReference>
<comment type="function">
    <text evidence="6">Catalyzes the glycosylation of 4,4'-diaponeurosporenoate, i.e. the esterification of glucose at the C1'' position with the carboxyl group of 4,4'-diaponeurosporenic acid, to form glycosyl-4,4'-diaponeurosporenoate. This is a step in the biosynthesis of staphyloxanthin, an orange pigment present in most staphylococci strains.</text>
</comment>
<name>A0ABQ5MUM7_9MICC</name>
<evidence type="ECO:0000256" key="2">
    <source>
        <dbReference type="ARBA" id="ARBA00022475"/>
    </source>
</evidence>
<proteinExistence type="inferred from homology"/>
<keyword evidence="11" id="KW-0378">Hydrolase</keyword>
<evidence type="ECO:0000256" key="3">
    <source>
        <dbReference type="ARBA" id="ARBA00022676"/>
    </source>
</evidence>
<dbReference type="Proteomes" id="UP001209654">
    <property type="component" value="Unassembled WGS sequence"/>
</dbReference>
<dbReference type="EMBL" id="BRVS01000008">
    <property type="protein sequence ID" value="GLB67684.1"/>
    <property type="molecule type" value="Genomic_DNA"/>
</dbReference>
<dbReference type="SUPFAM" id="SSF53448">
    <property type="entry name" value="Nucleotide-diphospho-sugar transferases"/>
    <property type="match status" value="1"/>
</dbReference>
<dbReference type="Pfam" id="PF00535">
    <property type="entry name" value="Glycos_transf_2"/>
    <property type="match status" value="1"/>
</dbReference>
<evidence type="ECO:0000256" key="8">
    <source>
        <dbReference type="ARBA" id="ARBA00038120"/>
    </source>
</evidence>
<keyword evidence="5" id="KW-0472">Membrane</keyword>
<keyword evidence="3" id="KW-0328">Glycosyltransferase</keyword>
<dbReference type="PANTHER" id="PTHR43646">
    <property type="entry name" value="GLYCOSYLTRANSFERASE"/>
    <property type="match status" value="1"/>
</dbReference>
<evidence type="ECO:0000256" key="5">
    <source>
        <dbReference type="ARBA" id="ARBA00023136"/>
    </source>
</evidence>
<dbReference type="PANTHER" id="PTHR43646:SF2">
    <property type="entry name" value="GLYCOSYLTRANSFERASE 2-LIKE DOMAIN-CONTAINING PROTEIN"/>
    <property type="match status" value="1"/>
</dbReference>
<evidence type="ECO:0000313" key="12">
    <source>
        <dbReference type="Proteomes" id="UP001209654"/>
    </source>
</evidence>
<evidence type="ECO:0000256" key="4">
    <source>
        <dbReference type="ARBA" id="ARBA00022679"/>
    </source>
</evidence>
<dbReference type="InterPro" id="IPR029044">
    <property type="entry name" value="Nucleotide-diphossugar_trans"/>
</dbReference>